<comment type="caution">
    <text evidence="2">The sequence shown here is derived from an EMBL/GenBank/DDBJ whole genome shotgun (WGS) entry which is preliminary data.</text>
</comment>
<evidence type="ECO:0000259" key="1">
    <source>
        <dbReference type="Pfam" id="PF07364"/>
    </source>
</evidence>
<evidence type="ECO:0000313" key="3">
    <source>
        <dbReference type="Proteomes" id="UP000273516"/>
    </source>
</evidence>
<dbReference type="AlphaFoldDB" id="A0A3M0MF06"/>
<proteinExistence type="predicted"/>
<feature type="domain" description="Microcystin LR degradation protein MlrC N-terminal" evidence="1">
    <location>
        <begin position="1"/>
        <end position="52"/>
    </location>
</feature>
<accession>A0A3M0MF06</accession>
<dbReference type="Proteomes" id="UP000273516">
    <property type="component" value="Unassembled WGS sequence"/>
</dbReference>
<reference evidence="2 3" key="1">
    <citation type="submission" date="2018-07" db="EMBL/GenBank/DDBJ databases">
        <authorList>
            <person name="Zhang Y."/>
            <person name="Wang L."/>
            <person name="Ma S."/>
        </authorList>
    </citation>
    <scope>NUCLEOTIDE SEQUENCE [LARGE SCALE GENOMIC DNA]</scope>
    <source>
        <strain evidence="2 3">4-2</strain>
    </source>
</reference>
<dbReference type="EMBL" id="QOKZ01000005">
    <property type="protein sequence ID" value="RMC34170.1"/>
    <property type="molecule type" value="Genomic_DNA"/>
</dbReference>
<evidence type="ECO:0000313" key="2">
    <source>
        <dbReference type="EMBL" id="RMC34170.1"/>
    </source>
</evidence>
<sequence>MLANADVMIACKEYPYVDLILRLYEVSTLIQKMLEAEIRPVMRFVPCPIMGLWITTHATARAGYAGAEAGTGCPVSVAGARVPVGRRRRRDCKCMVHF</sequence>
<dbReference type="Pfam" id="PF07364">
    <property type="entry name" value="DUF1485"/>
    <property type="match status" value="1"/>
</dbReference>
<dbReference type="InterPro" id="IPR015995">
    <property type="entry name" value="MlrC_N"/>
</dbReference>
<protein>
    <recommendedName>
        <fullName evidence="1">Microcystin LR degradation protein MlrC N-terminal domain-containing protein</fullName>
    </recommendedName>
</protein>
<keyword evidence="3" id="KW-1185">Reference proteome</keyword>
<gene>
    <name evidence="2" type="ORF">C9E81_13405</name>
</gene>
<name>A0A3M0MF06_9RHOB</name>
<organism evidence="2 3">
    <name type="scientific">Paracoccus alkanivorans</name>
    <dbReference type="NCBI Taxonomy" id="2116655"/>
    <lineage>
        <taxon>Bacteria</taxon>
        <taxon>Pseudomonadati</taxon>
        <taxon>Pseudomonadota</taxon>
        <taxon>Alphaproteobacteria</taxon>
        <taxon>Rhodobacterales</taxon>
        <taxon>Paracoccaceae</taxon>
        <taxon>Paracoccus</taxon>
    </lineage>
</organism>